<protein>
    <submittedName>
        <fullName evidence="2">Uncharacterized protein</fullName>
    </submittedName>
</protein>
<dbReference type="HOGENOM" id="CLU_390501_0_0_1"/>
<name>A4RS47_OSTLU</name>
<dbReference type="AlphaFoldDB" id="A4RS47"/>
<reference evidence="2 3" key="1">
    <citation type="journal article" date="2007" name="Proc. Natl. Acad. Sci. U.S.A.">
        <title>The tiny eukaryote Ostreococcus provides genomic insights into the paradox of plankton speciation.</title>
        <authorList>
            <person name="Palenik B."/>
            <person name="Grimwood J."/>
            <person name="Aerts A."/>
            <person name="Rouze P."/>
            <person name="Salamov A."/>
            <person name="Putnam N."/>
            <person name="Dupont C."/>
            <person name="Jorgensen R."/>
            <person name="Derelle E."/>
            <person name="Rombauts S."/>
            <person name="Zhou K."/>
            <person name="Otillar R."/>
            <person name="Merchant S.S."/>
            <person name="Podell S."/>
            <person name="Gaasterland T."/>
            <person name="Napoli C."/>
            <person name="Gendler K."/>
            <person name="Manuell A."/>
            <person name="Tai V."/>
            <person name="Vallon O."/>
            <person name="Piganeau G."/>
            <person name="Jancek S."/>
            <person name="Heijde M."/>
            <person name="Jabbari K."/>
            <person name="Bowler C."/>
            <person name="Lohr M."/>
            <person name="Robbens S."/>
            <person name="Werner G."/>
            <person name="Dubchak I."/>
            <person name="Pazour G.J."/>
            <person name="Ren Q."/>
            <person name="Paulsen I."/>
            <person name="Delwiche C."/>
            <person name="Schmutz J."/>
            <person name="Rokhsar D."/>
            <person name="Van de Peer Y."/>
            <person name="Moreau H."/>
            <person name="Grigoriev I.V."/>
        </authorList>
    </citation>
    <scope>NUCLEOTIDE SEQUENCE [LARGE SCALE GENOMIC DNA]</scope>
    <source>
        <strain evidence="2 3">CCE9901</strain>
    </source>
</reference>
<gene>
    <name evidence="2" type="ORF">OSTLU_29242</name>
</gene>
<evidence type="ECO:0000313" key="2">
    <source>
        <dbReference type="EMBL" id="ABO93968.1"/>
    </source>
</evidence>
<sequence length="707" mass="78233">MWDETSRKAPITFLDSHTPLPGCRGYRVCWASANDMPTGQKRAIVMFYVASTRKFYFEADIAKGAVKKEDVDEAMFKPTEEIFEAQRRIFNVNETFREVYTSMLKVDKKMTAAMSADDDLGALGLEWEKFEDTMIRQTEEMSSRRDDVADGPESPMETWSKGRGVTPPELYMQLGVNYDFHGPAGVVMQGIISTVGAARGMDMSGADKWRKQNWEDAADELCITVESTHAPLNTLGRGWKVCWIDGNGERDAPAVVVWSPDAGEYFSLGAVKKKGSCAGQSLDAILKAILGVAQAQPVPIGLKEALTRDLDFRDLIGRSPAGSKSTTAPVSVDVYDDSEEGTVYVEVDQDDDEDSDDDDEEEVDIDVGGGFGNSMMWQNTMMKSEFDVSTSSSDKFVLDEMLNPDLEPQYPSSLDDHIPDGVGVPPISRSAGYLSFVEDEFDDDDLKRELGIDRDDMYRGPKDFPDLSVTPTPTPTDGPTTTVNLREAFPQGLPRPAESFHVLALDRVDFLVSKTNDGRLDLREVFSARRDGYGRFVEEAQRVNTSAFVSLPPAYYQEIAWTELNVTNEEDFDGGDVIPSFNTTEERTTKIYLIFARNAPSANSAFDRSLDFTKPVVMLTSADVGMTSVAVSGATSDPNASLVIKNGELYCQDHSQVPTFESIIAEHERAKRADAVNATQEFLAETDTDIEAQAFDEEEDTPEIDQI</sequence>
<dbReference type="RefSeq" id="XP_001415676.1">
    <property type="nucleotide sequence ID" value="XM_001415639.1"/>
</dbReference>
<accession>A4RS47</accession>
<dbReference type="OrthoDB" id="10423782at2759"/>
<dbReference type="Proteomes" id="UP000001568">
    <property type="component" value="Chromosome 1"/>
</dbReference>
<dbReference type="Gramene" id="ABO93968">
    <property type="protein sequence ID" value="ABO93968"/>
    <property type="gene ID" value="OSTLU_29242"/>
</dbReference>
<feature type="region of interest" description="Disordered" evidence="1">
    <location>
        <begin position="461"/>
        <end position="480"/>
    </location>
</feature>
<feature type="compositionally biased region" description="Basic and acidic residues" evidence="1">
    <location>
        <begin position="139"/>
        <end position="148"/>
    </location>
</feature>
<feature type="region of interest" description="Disordered" evidence="1">
    <location>
        <begin position="139"/>
        <end position="162"/>
    </location>
</feature>
<proteinExistence type="predicted"/>
<keyword evidence="3" id="KW-1185">Reference proteome</keyword>
<dbReference type="GeneID" id="4999780"/>
<evidence type="ECO:0000256" key="1">
    <source>
        <dbReference type="SAM" id="MobiDB-lite"/>
    </source>
</evidence>
<dbReference type="EMBL" id="CP000581">
    <property type="protein sequence ID" value="ABO93968.1"/>
    <property type="molecule type" value="Genomic_DNA"/>
</dbReference>
<dbReference type="KEGG" id="olu:OSTLU_29242"/>
<organism evidence="2 3">
    <name type="scientific">Ostreococcus lucimarinus (strain CCE9901)</name>
    <dbReference type="NCBI Taxonomy" id="436017"/>
    <lineage>
        <taxon>Eukaryota</taxon>
        <taxon>Viridiplantae</taxon>
        <taxon>Chlorophyta</taxon>
        <taxon>Mamiellophyceae</taxon>
        <taxon>Mamiellales</taxon>
        <taxon>Bathycoccaceae</taxon>
        <taxon>Ostreococcus</taxon>
    </lineage>
</organism>
<evidence type="ECO:0000313" key="3">
    <source>
        <dbReference type="Proteomes" id="UP000001568"/>
    </source>
</evidence>